<dbReference type="PANTHER" id="PTHR11078">
    <property type="entry name" value="N UTILIZATION SUBSTANCE PROTEIN B-RELATED"/>
    <property type="match status" value="1"/>
</dbReference>
<evidence type="ECO:0000256" key="5">
    <source>
        <dbReference type="ARBA" id="ARBA00023163"/>
    </source>
</evidence>
<dbReference type="SUPFAM" id="SSF48013">
    <property type="entry name" value="NusB-like"/>
    <property type="match status" value="1"/>
</dbReference>
<keyword evidence="2 6" id="KW-0889">Transcription antitermination</keyword>
<dbReference type="InterPro" id="IPR006027">
    <property type="entry name" value="NusB_RsmB_TIM44"/>
</dbReference>
<dbReference type="InterPro" id="IPR035926">
    <property type="entry name" value="NusB-like_sf"/>
</dbReference>
<evidence type="ECO:0000313" key="8">
    <source>
        <dbReference type="EMBL" id="HAV93215.1"/>
    </source>
</evidence>
<keyword evidence="4 6" id="KW-0805">Transcription regulation</keyword>
<keyword evidence="3 6" id="KW-0694">RNA-binding</keyword>
<evidence type="ECO:0000259" key="7">
    <source>
        <dbReference type="Pfam" id="PF01029"/>
    </source>
</evidence>
<comment type="function">
    <text evidence="6">Involved in transcription antitermination. Required for transcription of ribosomal RNA (rRNA) genes. Binds specifically to the boxA antiterminator sequence of the ribosomal RNA (rrn) operons.</text>
</comment>
<dbReference type="InterPro" id="IPR011605">
    <property type="entry name" value="NusB_fam"/>
</dbReference>
<dbReference type="GO" id="GO:0031564">
    <property type="term" value="P:transcription antitermination"/>
    <property type="evidence" value="ECO:0007669"/>
    <property type="project" value="UniProtKB-KW"/>
</dbReference>
<comment type="caution">
    <text evidence="8">The sequence shown here is derived from an EMBL/GenBank/DDBJ whole genome shotgun (WGS) entry which is preliminary data.</text>
</comment>
<organism evidence="8 9">
    <name type="scientific">candidate division WOR-3 bacterium</name>
    <dbReference type="NCBI Taxonomy" id="2052148"/>
    <lineage>
        <taxon>Bacteria</taxon>
        <taxon>Bacteria division WOR-3</taxon>
    </lineage>
</organism>
<dbReference type="EMBL" id="DMZY01000257">
    <property type="protein sequence ID" value="HAV93215.1"/>
    <property type="molecule type" value="Genomic_DNA"/>
</dbReference>
<name>A0A350HCE9_UNCW3</name>
<dbReference type="Pfam" id="PF01029">
    <property type="entry name" value="NusB"/>
    <property type="match status" value="1"/>
</dbReference>
<evidence type="ECO:0000256" key="3">
    <source>
        <dbReference type="ARBA" id="ARBA00022884"/>
    </source>
</evidence>
<reference evidence="8 9" key="1">
    <citation type="journal article" date="2018" name="Nat. Biotechnol.">
        <title>A standardized bacterial taxonomy based on genome phylogeny substantially revises the tree of life.</title>
        <authorList>
            <person name="Parks D.H."/>
            <person name="Chuvochina M."/>
            <person name="Waite D.W."/>
            <person name="Rinke C."/>
            <person name="Skarshewski A."/>
            <person name="Chaumeil P.A."/>
            <person name="Hugenholtz P."/>
        </authorList>
    </citation>
    <scope>NUCLEOTIDE SEQUENCE [LARGE SCALE GENOMIC DNA]</scope>
    <source>
        <strain evidence="8">UBA9956</strain>
    </source>
</reference>
<dbReference type="Gene3D" id="1.10.940.10">
    <property type="entry name" value="NusB-like"/>
    <property type="match status" value="1"/>
</dbReference>
<dbReference type="HAMAP" id="MF_00073">
    <property type="entry name" value="NusB"/>
    <property type="match status" value="1"/>
</dbReference>
<evidence type="ECO:0000313" key="9">
    <source>
        <dbReference type="Proteomes" id="UP000264062"/>
    </source>
</evidence>
<dbReference type="AlphaFoldDB" id="A0A350HCE9"/>
<protein>
    <recommendedName>
        <fullName evidence="6">Transcription antitermination protein NusB</fullName>
    </recommendedName>
    <alternativeName>
        <fullName evidence="6">Antitermination factor NusB</fullName>
    </alternativeName>
</protein>
<evidence type="ECO:0000256" key="6">
    <source>
        <dbReference type="HAMAP-Rule" id="MF_00073"/>
    </source>
</evidence>
<dbReference type="Proteomes" id="UP000264062">
    <property type="component" value="Unassembled WGS sequence"/>
</dbReference>
<comment type="similarity">
    <text evidence="1 6">Belongs to the NusB family.</text>
</comment>
<evidence type="ECO:0000256" key="2">
    <source>
        <dbReference type="ARBA" id="ARBA00022814"/>
    </source>
</evidence>
<dbReference type="GO" id="GO:0003723">
    <property type="term" value="F:RNA binding"/>
    <property type="evidence" value="ECO:0007669"/>
    <property type="project" value="UniProtKB-UniRule"/>
</dbReference>
<evidence type="ECO:0000256" key="1">
    <source>
        <dbReference type="ARBA" id="ARBA00005952"/>
    </source>
</evidence>
<accession>A0A350HCE9</accession>
<sequence length="144" mass="16811">MGKRRESRILAMKALYMYEMNEVKDIEPILQEVFELEDDLTEDVKKYAMNLTNKAILFYDKLNNLINNATKNWKIERMAVIDKNILRIALVEIYLQDKVPDVVAIDEAIEIAKEYSTDDSGGFVNGILDFIVKNKEEFEKKLKD</sequence>
<keyword evidence="5 6" id="KW-0804">Transcription</keyword>
<gene>
    <name evidence="6 8" type="primary">nusB</name>
    <name evidence="8" type="ORF">DCW38_08580</name>
</gene>
<dbReference type="GO" id="GO:0006353">
    <property type="term" value="P:DNA-templated transcription termination"/>
    <property type="evidence" value="ECO:0007669"/>
    <property type="project" value="UniProtKB-UniRule"/>
</dbReference>
<dbReference type="NCBIfam" id="TIGR01951">
    <property type="entry name" value="nusB"/>
    <property type="match status" value="1"/>
</dbReference>
<proteinExistence type="inferred from homology"/>
<dbReference type="GO" id="GO:0005829">
    <property type="term" value="C:cytosol"/>
    <property type="evidence" value="ECO:0007669"/>
    <property type="project" value="TreeGrafter"/>
</dbReference>
<evidence type="ECO:0000256" key="4">
    <source>
        <dbReference type="ARBA" id="ARBA00023015"/>
    </source>
</evidence>
<dbReference type="PANTHER" id="PTHR11078:SF3">
    <property type="entry name" value="ANTITERMINATION NUSB DOMAIN-CONTAINING PROTEIN"/>
    <property type="match status" value="1"/>
</dbReference>
<feature type="domain" description="NusB/RsmB/TIM44" evidence="7">
    <location>
        <begin position="6"/>
        <end position="132"/>
    </location>
</feature>